<dbReference type="Proteomes" id="UP000186553">
    <property type="component" value="Unassembled WGS sequence"/>
</dbReference>
<organism evidence="1 2">
    <name type="scientific">Acinetobacter celticus</name>
    <dbReference type="NCBI Taxonomy" id="1891224"/>
    <lineage>
        <taxon>Bacteria</taxon>
        <taxon>Pseudomonadati</taxon>
        <taxon>Pseudomonadota</taxon>
        <taxon>Gammaproteobacteria</taxon>
        <taxon>Moraxellales</taxon>
        <taxon>Moraxellaceae</taxon>
        <taxon>Acinetobacter</taxon>
    </lineage>
</organism>
<accession>A0A1C3CUC3</accession>
<gene>
    <name evidence="1" type="ORF">BBP83_10760</name>
</gene>
<dbReference type="Pfam" id="PF05159">
    <property type="entry name" value="Capsule_synth"/>
    <property type="match status" value="1"/>
</dbReference>
<dbReference type="AlphaFoldDB" id="A0A1C3CUC3"/>
<proteinExistence type="predicted"/>
<evidence type="ECO:0008006" key="3">
    <source>
        <dbReference type="Google" id="ProtNLM"/>
    </source>
</evidence>
<sequence length="387" mass="46029">MYQKFYFEYPIDWLKDNKKQQIIFVQNIIKCCLELEVELTCIPVSFPSYGVKRLTPKDLLISFHSFENPKNVLSYKEAPINGLFSLDKTGYAGWSNIYLNLENHRYIIEKINIQEINKTLQHYRSQLLSGDSKHPQLEDSSPLPSDYILFPLQVRTDSVASHANLDMVQVLQAMSSFSRKYKKNVVVKIHPYCNSEVVKTIQFIETEHNPYFYNSNAHIIKLIENADKVLSCNSGASLEALILEKDVYCFGSSEWYEITNKIKNIDDLENIFTMPTKKELTLFQKQYLTYLLKYYWIKYDDMTSIKNTLINFKTSFKEFHHNHDLYSELTKNLLAKQIELTERQKKIEIIEKDFIYMQNILNYFRRRPWKVIKYYILSRINKLKKRK</sequence>
<protein>
    <recommendedName>
        <fullName evidence="3">Capsule biosynthesis protein</fullName>
    </recommendedName>
</protein>
<dbReference type="OrthoDB" id="6713140at2"/>
<comment type="caution">
    <text evidence="1">The sequence shown here is derived from an EMBL/GenBank/DDBJ whole genome shotgun (WGS) entry which is preliminary data.</text>
</comment>
<dbReference type="EMBL" id="MBDL01000011">
    <property type="protein sequence ID" value="ODA12362.1"/>
    <property type="molecule type" value="Genomic_DNA"/>
</dbReference>
<evidence type="ECO:0000313" key="1">
    <source>
        <dbReference type="EMBL" id="ODA12362.1"/>
    </source>
</evidence>
<dbReference type="GO" id="GO:0000271">
    <property type="term" value="P:polysaccharide biosynthetic process"/>
    <property type="evidence" value="ECO:0007669"/>
    <property type="project" value="InterPro"/>
</dbReference>
<evidence type="ECO:0000313" key="2">
    <source>
        <dbReference type="Proteomes" id="UP000186553"/>
    </source>
</evidence>
<dbReference type="GO" id="GO:0015774">
    <property type="term" value="P:polysaccharide transport"/>
    <property type="evidence" value="ECO:0007669"/>
    <property type="project" value="InterPro"/>
</dbReference>
<dbReference type="STRING" id="1891224.BBP83_10760"/>
<dbReference type="RefSeq" id="WP_068888787.1">
    <property type="nucleotide sequence ID" value="NZ_CBCRUU010000010.1"/>
</dbReference>
<keyword evidence="2" id="KW-1185">Reference proteome</keyword>
<name>A0A1C3CUC3_9GAMM</name>
<dbReference type="InterPro" id="IPR007833">
    <property type="entry name" value="Capsule_polysaccharide_synth"/>
</dbReference>
<reference evidence="1 2" key="1">
    <citation type="submission" date="2016-07" db="EMBL/GenBank/DDBJ databases">
        <title>Acinetobacter sp. ANC 4603.</title>
        <authorList>
            <person name="Radolfova-Krizova L."/>
            <person name="Nemec A."/>
        </authorList>
    </citation>
    <scope>NUCLEOTIDE SEQUENCE [LARGE SCALE GENOMIC DNA]</scope>
    <source>
        <strain evidence="1 2">ANC 4603</strain>
    </source>
</reference>